<comment type="caution">
    <text evidence="2">The sequence shown here is derived from an EMBL/GenBank/DDBJ whole genome shotgun (WGS) entry which is preliminary data.</text>
</comment>
<proteinExistence type="predicted"/>
<organism evidence="2 3">
    <name type="scientific">Gossypium australe</name>
    <dbReference type="NCBI Taxonomy" id="47621"/>
    <lineage>
        <taxon>Eukaryota</taxon>
        <taxon>Viridiplantae</taxon>
        <taxon>Streptophyta</taxon>
        <taxon>Embryophyta</taxon>
        <taxon>Tracheophyta</taxon>
        <taxon>Spermatophyta</taxon>
        <taxon>Magnoliopsida</taxon>
        <taxon>eudicotyledons</taxon>
        <taxon>Gunneridae</taxon>
        <taxon>Pentapetalae</taxon>
        <taxon>rosids</taxon>
        <taxon>malvids</taxon>
        <taxon>Malvales</taxon>
        <taxon>Malvaceae</taxon>
        <taxon>Malvoideae</taxon>
        <taxon>Gossypium</taxon>
    </lineage>
</organism>
<evidence type="ECO:0000256" key="1">
    <source>
        <dbReference type="SAM" id="MobiDB-lite"/>
    </source>
</evidence>
<dbReference type="OrthoDB" id="1305902at2759"/>
<dbReference type="EMBL" id="SMMG02000013">
    <property type="protein sequence ID" value="KAA3453190.1"/>
    <property type="molecule type" value="Genomic_DNA"/>
</dbReference>
<dbReference type="Proteomes" id="UP000325315">
    <property type="component" value="Unassembled WGS sequence"/>
</dbReference>
<feature type="region of interest" description="Disordered" evidence="1">
    <location>
        <begin position="138"/>
        <end position="166"/>
    </location>
</feature>
<sequence>MLIQKCPHHEFPKWMRLLVSYNGLDANARYGLDRAVQGALMNRMYENACKIIENMTLNSCQWLIEHFTYGQKSAMVKAIQQDDKYQLNGIEFASTPSMHGGDKPLFHYINNPIEDINDIRNKGGNPYSNAYNPSWRDHPNLRWGGNQGASNNSNQAKKTNYHPPYL</sequence>
<keyword evidence="3" id="KW-1185">Reference proteome</keyword>
<accession>A0A5B6U5F4</accession>
<name>A0A5B6U5F4_9ROSI</name>
<protein>
    <submittedName>
        <fullName evidence="2">Retrotransposon gag protein</fullName>
    </submittedName>
</protein>
<dbReference type="AlphaFoldDB" id="A0A5B6U5F4"/>
<evidence type="ECO:0000313" key="2">
    <source>
        <dbReference type="EMBL" id="KAA3453190.1"/>
    </source>
</evidence>
<evidence type="ECO:0000313" key="3">
    <source>
        <dbReference type="Proteomes" id="UP000325315"/>
    </source>
</evidence>
<reference evidence="3" key="1">
    <citation type="journal article" date="2019" name="Plant Biotechnol. J.">
        <title>Genome sequencing of the Australian wild diploid species Gossypium australe highlights disease resistance and delayed gland morphogenesis.</title>
        <authorList>
            <person name="Cai Y."/>
            <person name="Cai X."/>
            <person name="Wang Q."/>
            <person name="Wang P."/>
            <person name="Zhang Y."/>
            <person name="Cai C."/>
            <person name="Xu Y."/>
            <person name="Wang K."/>
            <person name="Zhou Z."/>
            <person name="Wang C."/>
            <person name="Geng S."/>
            <person name="Li B."/>
            <person name="Dong Q."/>
            <person name="Hou Y."/>
            <person name="Wang H."/>
            <person name="Ai P."/>
            <person name="Liu Z."/>
            <person name="Yi F."/>
            <person name="Sun M."/>
            <person name="An G."/>
            <person name="Cheng J."/>
            <person name="Zhang Y."/>
            <person name="Shi Q."/>
            <person name="Xie Y."/>
            <person name="Shi X."/>
            <person name="Chang Y."/>
            <person name="Huang F."/>
            <person name="Chen Y."/>
            <person name="Hong S."/>
            <person name="Mi L."/>
            <person name="Sun Q."/>
            <person name="Zhang L."/>
            <person name="Zhou B."/>
            <person name="Peng R."/>
            <person name="Zhang X."/>
            <person name="Liu F."/>
        </authorList>
    </citation>
    <scope>NUCLEOTIDE SEQUENCE [LARGE SCALE GENOMIC DNA]</scope>
    <source>
        <strain evidence="3">cv. PA1801</strain>
    </source>
</reference>
<gene>
    <name evidence="2" type="ORF">EPI10_009253</name>
</gene>